<name>A0ABV9KZU1_9BACT</name>
<comment type="catalytic activity">
    <reaction evidence="1">
        <text>Hydrolysis of terminal non-reducing alpha-L-rhamnose residues in alpha-L-rhamnosides.</text>
        <dbReference type="EC" id="3.2.1.40"/>
    </reaction>
</comment>
<dbReference type="Pfam" id="PF25788">
    <property type="entry name" value="Ig_Rha78A_N"/>
    <property type="match status" value="1"/>
</dbReference>
<accession>A0ABV9KZU1</accession>
<organism evidence="6 7">
    <name type="scientific">Dysgonomonas termitidis</name>
    <dbReference type="NCBI Taxonomy" id="1516126"/>
    <lineage>
        <taxon>Bacteria</taxon>
        <taxon>Pseudomonadati</taxon>
        <taxon>Bacteroidota</taxon>
        <taxon>Bacteroidia</taxon>
        <taxon>Bacteroidales</taxon>
        <taxon>Dysgonomonadaceae</taxon>
        <taxon>Dysgonomonas</taxon>
    </lineage>
</organism>
<dbReference type="SUPFAM" id="SSF48208">
    <property type="entry name" value="Six-hairpin glycosidases"/>
    <property type="match status" value="1"/>
</dbReference>
<evidence type="ECO:0000313" key="6">
    <source>
        <dbReference type="EMBL" id="MFC4675777.1"/>
    </source>
</evidence>
<dbReference type="Pfam" id="PF17390">
    <property type="entry name" value="Bac_rhamnosid_C"/>
    <property type="match status" value="1"/>
</dbReference>
<evidence type="ECO:0000313" key="7">
    <source>
        <dbReference type="Proteomes" id="UP001596023"/>
    </source>
</evidence>
<dbReference type="InterPro" id="IPR013783">
    <property type="entry name" value="Ig-like_fold"/>
</dbReference>
<comment type="caution">
    <text evidence="6">The sequence shown here is derived from an EMBL/GenBank/DDBJ whole genome shotgun (WGS) entry which is preliminary data.</text>
</comment>
<dbReference type="Gene3D" id="2.60.120.260">
    <property type="entry name" value="Galactose-binding domain-like"/>
    <property type="match status" value="1"/>
</dbReference>
<protein>
    <recommendedName>
        <fullName evidence="2">alpha-L-rhamnosidase</fullName>
        <ecNumber evidence="2">3.2.1.40</ecNumber>
    </recommendedName>
</protein>
<dbReference type="InterPro" id="IPR035398">
    <property type="entry name" value="Bac_rhamnosid_C"/>
</dbReference>
<dbReference type="EC" id="3.2.1.40" evidence="2"/>
<reference evidence="7" key="1">
    <citation type="journal article" date="2019" name="Int. J. Syst. Evol. Microbiol.">
        <title>The Global Catalogue of Microorganisms (GCM) 10K type strain sequencing project: providing services to taxonomists for standard genome sequencing and annotation.</title>
        <authorList>
            <consortium name="The Broad Institute Genomics Platform"/>
            <consortium name="The Broad Institute Genome Sequencing Center for Infectious Disease"/>
            <person name="Wu L."/>
            <person name="Ma J."/>
        </authorList>
    </citation>
    <scope>NUCLEOTIDE SEQUENCE [LARGE SCALE GENOMIC DNA]</scope>
    <source>
        <strain evidence="7">CCUG 66188</strain>
    </source>
</reference>
<evidence type="ECO:0000259" key="4">
    <source>
        <dbReference type="Pfam" id="PF17389"/>
    </source>
</evidence>
<feature type="domain" description="Alpha-L-rhamnosidase six-hairpin glycosidase" evidence="4">
    <location>
        <begin position="298"/>
        <end position="641"/>
    </location>
</feature>
<keyword evidence="7" id="KW-1185">Reference proteome</keyword>
<evidence type="ECO:0000256" key="2">
    <source>
        <dbReference type="ARBA" id="ARBA00012652"/>
    </source>
</evidence>
<dbReference type="Gene3D" id="2.60.420.10">
    <property type="entry name" value="Maltose phosphorylase, domain 3"/>
    <property type="match status" value="1"/>
</dbReference>
<evidence type="ECO:0000256" key="1">
    <source>
        <dbReference type="ARBA" id="ARBA00001445"/>
    </source>
</evidence>
<feature type="domain" description="Alpha-L-rhamnosidase C-terminal" evidence="5">
    <location>
        <begin position="644"/>
        <end position="715"/>
    </location>
</feature>
<dbReference type="InterPro" id="IPR012341">
    <property type="entry name" value="6hp_glycosidase-like_sf"/>
</dbReference>
<dbReference type="InterPro" id="IPR035396">
    <property type="entry name" value="Bac_rhamnosid6H"/>
</dbReference>
<keyword evidence="3" id="KW-0378">Hydrolase</keyword>
<dbReference type="PANTHER" id="PTHR33307:SF6">
    <property type="entry name" value="ALPHA-RHAMNOSIDASE (EUROFUNG)-RELATED"/>
    <property type="match status" value="1"/>
</dbReference>
<dbReference type="PANTHER" id="PTHR33307">
    <property type="entry name" value="ALPHA-RHAMNOSIDASE (EUROFUNG)"/>
    <property type="match status" value="1"/>
</dbReference>
<dbReference type="Pfam" id="PF17389">
    <property type="entry name" value="Bac_rhamnosid6H"/>
    <property type="match status" value="1"/>
</dbReference>
<dbReference type="Proteomes" id="UP001596023">
    <property type="component" value="Unassembled WGS sequence"/>
</dbReference>
<proteinExistence type="predicted"/>
<gene>
    <name evidence="6" type="ORF">ACFO6W_18990</name>
</gene>
<evidence type="ECO:0000256" key="3">
    <source>
        <dbReference type="ARBA" id="ARBA00022801"/>
    </source>
</evidence>
<evidence type="ECO:0000259" key="5">
    <source>
        <dbReference type="Pfam" id="PF17390"/>
    </source>
</evidence>
<dbReference type="EMBL" id="JBHSGN010000117">
    <property type="protein sequence ID" value="MFC4675777.1"/>
    <property type="molecule type" value="Genomic_DNA"/>
</dbReference>
<dbReference type="Gene3D" id="1.50.10.10">
    <property type="match status" value="1"/>
</dbReference>
<dbReference type="InterPro" id="IPR008928">
    <property type="entry name" value="6-hairpin_glycosidase_sf"/>
</dbReference>
<dbReference type="InterPro" id="IPR016007">
    <property type="entry name" value="Alpha_rhamnosid"/>
</dbReference>
<sequence length="751" mass="85225">MLLVKPQAPTNLTTDLLEHTDRVFLDGYLTTMSLSDIDSAIEHYQIAAVRSAQPCFGWVVNSKMPNALQVAYRLEVASSKEILEAGRADVWTSGTVASENSVAVEYKGAPLQPSKVYFWRVKTWDNHGNESPFSVIKPFMTASELDGKTTQYPLQITDEYPVDINKTGNQNTFIDFGKAAFGRLKLTLASENGEDTITIRLGERSKDGLIDRNPGGYIRYTEYKLPLMAGIHSYTIKFRPDERNTSKKKNESNTDPVYMPDYIGEVYPFRYCEIDNYSYPLTGKSVMRQSVHYPFNDMAAYFHSSDSVLNQVWELCRYSIKATSFMGTYIDGDRERIAYEADALINQLGHYAVDREYTMARHTHEYLLYTPTWPTEWSLQSVLMSWYDYMYTGNKASLERYYNDLKAKTLMALKEDNGLISTKTGKLTEEFNKSIHFKGKSIRDIVDWPQSGIIGDEKENPGEADGYVLTDYNTVVNAFHYEAVRVMGMIAGVLGHKADLEYCAAEAQQIKKQFNQLLFDPKKGYYKDGIDTDHSSLHANMFPMAFNMVPDKNVTQVADFIKSRKMACSVYGSQFLLDAMYNAHAAEHALQLLTSTKERSWYNMIRAGSTITLEAWDDKYKPNLDWNHAWGAAPANLIPRKLMGIEPIEPGFKKIRIKPQPAHLREASIKVPSIRGDVIVSFVNNLQERFLMDVRIPANMEAEVWLPYITKGYRLEVDGLKQKGESVNGFVKVNIGSGKHTLVILGATSRQ</sequence>
<dbReference type="RefSeq" id="WP_379999328.1">
    <property type="nucleotide sequence ID" value="NZ_JBHSGN010000117.1"/>
</dbReference>
<dbReference type="Gene3D" id="2.60.40.10">
    <property type="entry name" value="Immunoglobulins"/>
    <property type="match status" value="1"/>
</dbReference>